<keyword evidence="2" id="KW-1185">Reference proteome</keyword>
<comment type="caution">
    <text evidence="1">The sequence shown here is derived from an EMBL/GenBank/DDBJ whole genome shotgun (WGS) entry which is preliminary data.</text>
</comment>
<proteinExistence type="predicted"/>
<accession>A0ABR8ZZN6</accession>
<dbReference type="Proteomes" id="UP000661012">
    <property type="component" value="Unassembled WGS sequence"/>
</dbReference>
<evidence type="ECO:0000313" key="1">
    <source>
        <dbReference type="EMBL" id="MBD8109196.1"/>
    </source>
</evidence>
<reference evidence="1 2" key="1">
    <citation type="journal article" date="2020" name="FEMS Microbiol. Ecol.">
        <title>Temporal dynamics of bacterial communities during seed development and maturation.</title>
        <authorList>
            <person name="Chesneau G."/>
            <person name="Torres-Cortes G."/>
            <person name="Briand M."/>
            <person name="Darrasse A."/>
            <person name="Preveaux A."/>
            <person name="Marais C."/>
            <person name="Jacques M.A."/>
            <person name="Shade A."/>
            <person name="Barret M."/>
        </authorList>
    </citation>
    <scope>NUCLEOTIDE SEQUENCE [LARGE SCALE GENOMIC DNA]</scope>
    <source>
        <strain evidence="1 2">CFBP13732</strain>
    </source>
</reference>
<name>A0ABR8ZZN6_9GAMM</name>
<dbReference type="EMBL" id="JACYNN010000037">
    <property type="protein sequence ID" value="MBD8109196.1"/>
    <property type="molecule type" value="Genomic_DNA"/>
</dbReference>
<protein>
    <submittedName>
        <fullName evidence="1">Uncharacterized protein</fullName>
    </submittedName>
</protein>
<dbReference type="RefSeq" id="WP_191931308.1">
    <property type="nucleotide sequence ID" value="NZ_JACYNM010000038.1"/>
</dbReference>
<gene>
    <name evidence="1" type="ORF">IFT93_22795</name>
</gene>
<evidence type="ECO:0000313" key="2">
    <source>
        <dbReference type="Proteomes" id="UP000661012"/>
    </source>
</evidence>
<sequence>MEILLLQEDRYRPRKLKTNAFQEDTPAGTLSAFGHLVMHDAHGDTVYIDSISGGFVMRTTLKAITGAAAFSPGAGK</sequence>
<organism evidence="1 2">
    <name type="scientific">Erwinia persicina</name>
    <dbReference type="NCBI Taxonomy" id="55211"/>
    <lineage>
        <taxon>Bacteria</taxon>
        <taxon>Pseudomonadati</taxon>
        <taxon>Pseudomonadota</taxon>
        <taxon>Gammaproteobacteria</taxon>
        <taxon>Enterobacterales</taxon>
        <taxon>Erwiniaceae</taxon>
        <taxon>Erwinia</taxon>
    </lineage>
</organism>